<dbReference type="Proteomes" id="UP000034444">
    <property type="component" value="Chromosome"/>
</dbReference>
<dbReference type="RefSeq" id="WP_046550500.1">
    <property type="nucleotide sequence ID" value="NZ_CP011308.1"/>
</dbReference>
<dbReference type="EMBL" id="CP011308">
    <property type="protein sequence ID" value="AKF24404.1"/>
    <property type="molecule type" value="Genomic_DNA"/>
</dbReference>
<dbReference type="Gene3D" id="3.40.50.2300">
    <property type="match status" value="1"/>
</dbReference>
<name>A0A7U4M044_9BACT</name>
<keyword evidence="2" id="KW-1185">Reference proteome</keyword>
<dbReference type="AlphaFoldDB" id="A0A7U4M044"/>
<organism evidence="1 2">
    <name type="scientific">Sulfurovum lithotrophicum</name>
    <dbReference type="NCBI Taxonomy" id="206403"/>
    <lineage>
        <taxon>Bacteria</taxon>
        <taxon>Pseudomonadati</taxon>
        <taxon>Campylobacterota</taxon>
        <taxon>Epsilonproteobacteria</taxon>
        <taxon>Campylobacterales</taxon>
        <taxon>Sulfurovaceae</taxon>
        <taxon>Sulfurovum</taxon>
    </lineage>
</organism>
<gene>
    <name evidence="1" type="ORF">YH65_02585</name>
</gene>
<evidence type="ECO:0000313" key="2">
    <source>
        <dbReference type="Proteomes" id="UP000034444"/>
    </source>
</evidence>
<sequence length="203" mass="24242">MYRILLADLDLTPLISNELISYQVDIAYDIEDFYNATYKNKYNIYVLNYYYYDICKELKKTGDTTPTLFIDEYYDIHHLKNAFEIADDYIIKPINFQELKIRIEYQFKKLYNSKKKVVVYKDLYFHLESKQLYKKNTKIKLSPNEAKLIGYFLSQIGTPLLKEDILDYLESSSDGTLRVYISKLNKIGFNIKYERASFSYILT</sequence>
<dbReference type="OrthoDB" id="8912111at2"/>
<dbReference type="InterPro" id="IPR011006">
    <property type="entry name" value="CheY-like_superfamily"/>
</dbReference>
<evidence type="ECO:0000313" key="1">
    <source>
        <dbReference type="EMBL" id="AKF24404.1"/>
    </source>
</evidence>
<reference evidence="1 2" key="1">
    <citation type="submission" date="2015-04" db="EMBL/GenBank/DDBJ databases">
        <title>Complete genome sequence of Sulfurovum lithotrophicum ATCC BAA-797T.</title>
        <authorList>
            <person name="Ahn J."/>
            <person name="Park G."/>
            <person name="Jeon W."/>
            <person name="Jang Y."/>
            <person name="Jang M."/>
            <person name="Lee H."/>
            <person name="Lee H."/>
        </authorList>
    </citation>
    <scope>NUCLEOTIDE SEQUENCE [LARGE SCALE GENOMIC DNA]</scope>
    <source>
        <strain evidence="2">ATCC BAA-797 / 42BKT</strain>
    </source>
</reference>
<dbReference type="Gene3D" id="1.10.10.10">
    <property type="entry name" value="Winged helix-like DNA-binding domain superfamily/Winged helix DNA-binding domain"/>
    <property type="match status" value="1"/>
</dbReference>
<evidence type="ECO:0008006" key="3">
    <source>
        <dbReference type="Google" id="ProtNLM"/>
    </source>
</evidence>
<accession>A0A7U4M044</accession>
<protein>
    <recommendedName>
        <fullName evidence="3">DNA-binding response regulator</fullName>
    </recommendedName>
</protein>
<dbReference type="SUPFAM" id="SSF52172">
    <property type="entry name" value="CheY-like"/>
    <property type="match status" value="1"/>
</dbReference>
<dbReference type="InterPro" id="IPR036388">
    <property type="entry name" value="WH-like_DNA-bd_sf"/>
</dbReference>
<proteinExistence type="predicted"/>
<dbReference type="KEGG" id="slh:YH65_02585"/>
<reference evidence="2" key="2">
    <citation type="journal article" date="2017" name="Stand. Genomic Sci.">
        <title>Complete genome sequence of the sulfur-oxidizing chemolithoautotrophic Sulfurovum lithotrophicum 42BKTT.</title>
        <authorList>
            <person name="Jeon W."/>
            <person name="Priscilla L."/>
            <person name="Park G."/>
            <person name="Lee H."/>
            <person name="Lee N."/>
            <person name="Lee D."/>
            <person name="Kwon H."/>
            <person name="Ahn I."/>
            <person name="Lee C."/>
            <person name="Lee H."/>
            <person name="Ahn J."/>
        </authorList>
    </citation>
    <scope>NUCLEOTIDE SEQUENCE [LARGE SCALE GENOMIC DNA]</scope>
    <source>
        <strain evidence="2">ATCC BAA-797 / 42BKT</strain>
    </source>
</reference>